<accession>A0A022QGU0</accession>
<protein>
    <submittedName>
        <fullName evidence="2">Uncharacterized protein</fullName>
    </submittedName>
</protein>
<reference evidence="2 3" key="1">
    <citation type="journal article" date="2013" name="Proc. Natl. Acad. Sci. U.S.A.">
        <title>Fine-scale variation in meiotic recombination in Mimulus inferred from population shotgun sequencing.</title>
        <authorList>
            <person name="Hellsten U."/>
            <person name="Wright K.M."/>
            <person name="Jenkins J."/>
            <person name="Shu S."/>
            <person name="Yuan Y."/>
            <person name="Wessler S.R."/>
            <person name="Schmutz J."/>
            <person name="Willis J.H."/>
            <person name="Rokhsar D.S."/>
        </authorList>
    </citation>
    <scope>NUCLEOTIDE SEQUENCE [LARGE SCALE GENOMIC DNA]</scope>
    <source>
        <strain evidence="3">cv. DUN x IM62</strain>
    </source>
</reference>
<proteinExistence type="predicted"/>
<evidence type="ECO:0000256" key="1">
    <source>
        <dbReference type="SAM" id="MobiDB-lite"/>
    </source>
</evidence>
<feature type="compositionally biased region" description="Basic and acidic residues" evidence="1">
    <location>
        <begin position="12"/>
        <end position="21"/>
    </location>
</feature>
<evidence type="ECO:0000313" key="2">
    <source>
        <dbReference type="EMBL" id="EYU27161.1"/>
    </source>
</evidence>
<sequence>MAQKQKPNYVKRAREPLRQEVGRISQRTMSRDHISGRCGKAP</sequence>
<evidence type="ECO:0000313" key="3">
    <source>
        <dbReference type="Proteomes" id="UP000030748"/>
    </source>
</evidence>
<organism evidence="2 3">
    <name type="scientific">Erythranthe guttata</name>
    <name type="common">Yellow monkey flower</name>
    <name type="synonym">Mimulus guttatus</name>
    <dbReference type="NCBI Taxonomy" id="4155"/>
    <lineage>
        <taxon>Eukaryota</taxon>
        <taxon>Viridiplantae</taxon>
        <taxon>Streptophyta</taxon>
        <taxon>Embryophyta</taxon>
        <taxon>Tracheophyta</taxon>
        <taxon>Spermatophyta</taxon>
        <taxon>Magnoliopsida</taxon>
        <taxon>eudicotyledons</taxon>
        <taxon>Gunneridae</taxon>
        <taxon>Pentapetalae</taxon>
        <taxon>asterids</taxon>
        <taxon>lamiids</taxon>
        <taxon>Lamiales</taxon>
        <taxon>Phrymaceae</taxon>
        <taxon>Erythranthe</taxon>
    </lineage>
</organism>
<feature type="region of interest" description="Disordered" evidence="1">
    <location>
        <begin position="1"/>
        <end position="42"/>
    </location>
</feature>
<dbReference type="AlphaFoldDB" id="A0A022QGU0"/>
<keyword evidence="3" id="KW-1185">Reference proteome</keyword>
<dbReference type="EMBL" id="KI631506">
    <property type="protein sequence ID" value="EYU27161.1"/>
    <property type="molecule type" value="Genomic_DNA"/>
</dbReference>
<gene>
    <name evidence="2" type="ORF">MIMGU_mgv1a0260442mg</name>
</gene>
<name>A0A022QGU0_ERYGU</name>
<feature type="non-terminal residue" evidence="2">
    <location>
        <position position="42"/>
    </location>
</feature>
<dbReference type="Proteomes" id="UP000030748">
    <property type="component" value="Unassembled WGS sequence"/>
</dbReference>